<dbReference type="InterPro" id="IPR037066">
    <property type="entry name" value="Plug_dom_sf"/>
</dbReference>
<evidence type="ECO:0000313" key="19">
    <source>
        <dbReference type="EMBL" id="AZP11744.1"/>
    </source>
</evidence>
<evidence type="ECO:0000256" key="12">
    <source>
        <dbReference type="ARBA" id="ARBA00023170"/>
    </source>
</evidence>
<dbReference type="GO" id="GO:0015344">
    <property type="term" value="F:siderophore uptake transmembrane transporter activity"/>
    <property type="evidence" value="ECO:0007669"/>
    <property type="project" value="TreeGrafter"/>
</dbReference>
<name>A0A3Q9BPT7_9BURK</name>
<keyword evidence="5" id="KW-0410">Iron transport</keyword>
<evidence type="ECO:0000256" key="2">
    <source>
        <dbReference type="ARBA" id="ARBA00009810"/>
    </source>
</evidence>
<keyword evidence="3 14" id="KW-0813">Transport</keyword>
<evidence type="ECO:0000256" key="1">
    <source>
        <dbReference type="ARBA" id="ARBA00004571"/>
    </source>
</evidence>
<keyword evidence="8" id="KW-0408">Iron</keyword>
<evidence type="ECO:0000256" key="16">
    <source>
        <dbReference type="SAM" id="SignalP"/>
    </source>
</evidence>
<dbReference type="OrthoDB" id="15609at2"/>
<evidence type="ECO:0000256" key="10">
    <source>
        <dbReference type="ARBA" id="ARBA00023077"/>
    </source>
</evidence>
<dbReference type="SUPFAM" id="SSF56935">
    <property type="entry name" value="Porins"/>
    <property type="match status" value="1"/>
</dbReference>
<keyword evidence="12 19" id="KW-0675">Receptor</keyword>
<dbReference type="InterPro" id="IPR036942">
    <property type="entry name" value="Beta-barrel_TonB_sf"/>
</dbReference>
<comment type="subcellular location">
    <subcellularLocation>
        <location evidence="1 14">Cell outer membrane</location>
        <topology evidence="1 14">Multi-pass membrane protein</topology>
    </subcellularLocation>
</comment>
<gene>
    <name evidence="19" type="ORF">EJN92_06890</name>
</gene>
<dbReference type="Pfam" id="PF00593">
    <property type="entry name" value="TonB_dep_Rec_b-barrel"/>
    <property type="match status" value="1"/>
</dbReference>
<dbReference type="RefSeq" id="WP_126127129.1">
    <property type="nucleotide sequence ID" value="NZ_CP034464.1"/>
</dbReference>
<evidence type="ECO:0000256" key="13">
    <source>
        <dbReference type="ARBA" id="ARBA00023237"/>
    </source>
</evidence>
<evidence type="ECO:0000256" key="15">
    <source>
        <dbReference type="RuleBase" id="RU003357"/>
    </source>
</evidence>
<feature type="signal peptide" evidence="16">
    <location>
        <begin position="1"/>
        <end position="34"/>
    </location>
</feature>
<dbReference type="InterPro" id="IPR039426">
    <property type="entry name" value="TonB-dep_rcpt-like"/>
</dbReference>
<evidence type="ECO:0000256" key="11">
    <source>
        <dbReference type="ARBA" id="ARBA00023136"/>
    </source>
</evidence>
<dbReference type="AlphaFoldDB" id="A0A3Q9BPT7"/>
<dbReference type="GO" id="GO:0009279">
    <property type="term" value="C:cell outer membrane"/>
    <property type="evidence" value="ECO:0007669"/>
    <property type="project" value="UniProtKB-SubCell"/>
</dbReference>
<evidence type="ECO:0000256" key="4">
    <source>
        <dbReference type="ARBA" id="ARBA00022452"/>
    </source>
</evidence>
<keyword evidence="13 14" id="KW-0998">Cell outer membrane</keyword>
<dbReference type="InterPro" id="IPR000531">
    <property type="entry name" value="Beta-barrel_TonB"/>
</dbReference>
<evidence type="ECO:0000256" key="8">
    <source>
        <dbReference type="ARBA" id="ARBA00023004"/>
    </source>
</evidence>
<evidence type="ECO:0000256" key="3">
    <source>
        <dbReference type="ARBA" id="ARBA00022448"/>
    </source>
</evidence>
<comment type="similarity">
    <text evidence="2 14 15">Belongs to the TonB-dependent receptor family.</text>
</comment>
<keyword evidence="20" id="KW-1185">Reference proteome</keyword>
<proteinExistence type="inferred from homology"/>
<organism evidence="19 20">
    <name type="scientific">Undibacterium parvum</name>
    <dbReference type="NCBI Taxonomy" id="401471"/>
    <lineage>
        <taxon>Bacteria</taxon>
        <taxon>Pseudomonadati</taxon>
        <taxon>Pseudomonadota</taxon>
        <taxon>Betaproteobacteria</taxon>
        <taxon>Burkholderiales</taxon>
        <taxon>Oxalobacteraceae</taxon>
        <taxon>Undibacterium</taxon>
    </lineage>
</organism>
<keyword evidence="9" id="KW-0406">Ion transport</keyword>
<keyword evidence="11 14" id="KW-0472">Membrane</keyword>
<evidence type="ECO:0000256" key="6">
    <source>
        <dbReference type="ARBA" id="ARBA00022692"/>
    </source>
</evidence>
<dbReference type="Gene3D" id="2.40.170.20">
    <property type="entry name" value="TonB-dependent receptor, beta-barrel domain"/>
    <property type="match status" value="1"/>
</dbReference>
<reference evidence="19 20" key="1">
    <citation type="journal article" date="2011" name="Int. J. Syst. Evol. Microbiol.">
        <title>Description of Undibacterium oligocarboniphilum sp. nov., isolated from purified water, and Undibacterium pigrum strain CCUG 49012 as the type strain of Undibacterium parvum sp. nov., and emended descriptions of the genus Undibacterium and the species Undibacterium pigrum.</title>
        <authorList>
            <person name="Eder W."/>
            <person name="Wanner G."/>
            <person name="Ludwig W."/>
            <person name="Busse H.J."/>
            <person name="Ziemke-Kageler F."/>
            <person name="Lang E."/>
        </authorList>
    </citation>
    <scope>NUCLEOTIDE SEQUENCE [LARGE SCALE GENOMIC DNA]</scope>
    <source>
        <strain evidence="19 20">DSM 23061</strain>
    </source>
</reference>
<dbReference type="Gene3D" id="2.170.130.10">
    <property type="entry name" value="TonB-dependent receptor, plug domain"/>
    <property type="match status" value="1"/>
</dbReference>
<keyword evidence="4 14" id="KW-1134">Transmembrane beta strand</keyword>
<accession>A0A3Q9BPT7</accession>
<evidence type="ECO:0000313" key="20">
    <source>
        <dbReference type="Proteomes" id="UP000275663"/>
    </source>
</evidence>
<evidence type="ECO:0000256" key="7">
    <source>
        <dbReference type="ARBA" id="ARBA00022729"/>
    </source>
</evidence>
<evidence type="ECO:0000259" key="18">
    <source>
        <dbReference type="Pfam" id="PF07715"/>
    </source>
</evidence>
<dbReference type="PROSITE" id="PS52016">
    <property type="entry name" value="TONB_DEPENDENT_REC_3"/>
    <property type="match status" value="1"/>
</dbReference>
<dbReference type="Proteomes" id="UP000275663">
    <property type="component" value="Chromosome"/>
</dbReference>
<keyword evidence="6 14" id="KW-0812">Transmembrane</keyword>
<dbReference type="InterPro" id="IPR012910">
    <property type="entry name" value="Plug_dom"/>
</dbReference>
<evidence type="ECO:0000256" key="5">
    <source>
        <dbReference type="ARBA" id="ARBA00022496"/>
    </source>
</evidence>
<dbReference type="PANTHER" id="PTHR32552">
    <property type="entry name" value="FERRICHROME IRON RECEPTOR-RELATED"/>
    <property type="match status" value="1"/>
</dbReference>
<evidence type="ECO:0000256" key="14">
    <source>
        <dbReference type="PROSITE-ProRule" id="PRU01360"/>
    </source>
</evidence>
<feature type="chain" id="PRO_5018589924" evidence="16">
    <location>
        <begin position="35"/>
        <end position="807"/>
    </location>
</feature>
<evidence type="ECO:0000256" key="9">
    <source>
        <dbReference type="ARBA" id="ARBA00023065"/>
    </source>
</evidence>
<protein>
    <submittedName>
        <fullName evidence="19">TonB-dependent receptor</fullName>
    </submittedName>
</protein>
<dbReference type="PANTHER" id="PTHR32552:SF89">
    <property type="entry name" value="CATECHOLATE SIDEROPHORE RECEPTOR FIU"/>
    <property type="match status" value="1"/>
</dbReference>
<dbReference type="KEGG" id="upv:EJN92_06890"/>
<feature type="domain" description="TonB-dependent receptor plug" evidence="18">
    <location>
        <begin position="63"/>
        <end position="146"/>
    </location>
</feature>
<keyword evidence="10 15" id="KW-0798">TonB box</keyword>
<feature type="domain" description="TonB-dependent receptor-like beta-barrel" evidence="17">
    <location>
        <begin position="276"/>
        <end position="762"/>
    </location>
</feature>
<dbReference type="Pfam" id="PF07715">
    <property type="entry name" value="Plug"/>
    <property type="match status" value="1"/>
</dbReference>
<sequence>MKPSKSSSGAFPSRLSMLAVAAQLTCLSMGTAFAQTAESNEPVSSQQVTITGKKVGMGLMVQENAPKARSTITAEELAKQRPTGNAYEALELMPAVNSYNYDATGLFGGGLTLRGFNSDQIGATINGVPVNDSGSFAVYPQEFVDQENTCTQFVTQGSSDIDSPQIGATGGNFGITTCDPSKEKNFRFMQTIGELNLTKTFIRYDTGLWSDGRSRFFISASHAQADKWKGLGGAKRDHMDLGFRTDFDRFNSINGTILYNRAINQNISTFNLADLNNPSKGYYYDYATTFAGHKTPTPGKADVDVEQKNADAFYKLTQNPFENVIASVTGKFRLGENTDIKVTPYYWFGYGTGGVQQRLQNENTFLNRATGKNTAGVDLNGDGDTLDKVTVASSSVTRTNRPGITASLTHTIGMHQILGGFWYERAVHEQFAPMVAVDAAGNAADIWMQEGRINRPDGSQFQARDQKTISTAYQFFLQDTISLMDDKLSFNLGLRAPTMKRDFTNYANEGTSNTSAGSANNGSGVNYQISKTYSELLPQLGARYQIDNNNQVFASLAKNMKAPPNFIYQTSGSVVIVNGQPTMPVDVKAETSYNLDVGYRLQSDRLTAQLTAYMVDFSDRQATAYDPISATSSLSNVGKVRTHGIEVELGNTPVNGWSFYGSAGYAHSEIKDNLVVSKTAVLPTAGKQMTLTPEWKLGLSAQYETAVWYTRLKAKYTGDQWATMTNDELVPAYTQVGFDAGYQFANFGWAKKPTLRLSVSNLLNTEYRNPSSFNVTNAVAYGSASAKSVFYNLGAPRFTSVTLSADF</sequence>
<evidence type="ECO:0000259" key="17">
    <source>
        <dbReference type="Pfam" id="PF00593"/>
    </source>
</evidence>
<dbReference type="EMBL" id="CP034464">
    <property type="protein sequence ID" value="AZP11744.1"/>
    <property type="molecule type" value="Genomic_DNA"/>
</dbReference>
<keyword evidence="7 16" id="KW-0732">Signal</keyword>